<feature type="region of interest" description="Disordered" evidence="1">
    <location>
        <begin position="1"/>
        <end position="52"/>
    </location>
</feature>
<feature type="compositionally biased region" description="Polar residues" evidence="1">
    <location>
        <begin position="1"/>
        <end position="16"/>
    </location>
</feature>
<evidence type="ECO:0000313" key="2">
    <source>
        <dbReference type="EMBL" id="MPC61446.1"/>
    </source>
</evidence>
<gene>
    <name evidence="2" type="ORF">E2C01_055518</name>
</gene>
<evidence type="ECO:0000256" key="1">
    <source>
        <dbReference type="SAM" id="MobiDB-lite"/>
    </source>
</evidence>
<organism evidence="2 3">
    <name type="scientific">Portunus trituberculatus</name>
    <name type="common">Swimming crab</name>
    <name type="synonym">Neptunus trituberculatus</name>
    <dbReference type="NCBI Taxonomy" id="210409"/>
    <lineage>
        <taxon>Eukaryota</taxon>
        <taxon>Metazoa</taxon>
        <taxon>Ecdysozoa</taxon>
        <taxon>Arthropoda</taxon>
        <taxon>Crustacea</taxon>
        <taxon>Multicrustacea</taxon>
        <taxon>Malacostraca</taxon>
        <taxon>Eumalacostraca</taxon>
        <taxon>Eucarida</taxon>
        <taxon>Decapoda</taxon>
        <taxon>Pleocyemata</taxon>
        <taxon>Brachyura</taxon>
        <taxon>Eubrachyura</taxon>
        <taxon>Portunoidea</taxon>
        <taxon>Portunidae</taxon>
        <taxon>Portuninae</taxon>
        <taxon>Portunus</taxon>
    </lineage>
</organism>
<dbReference type="AlphaFoldDB" id="A0A5B7GV02"/>
<dbReference type="Proteomes" id="UP000324222">
    <property type="component" value="Unassembled WGS sequence"/>
</dbReference>
<evidence type="ECO:0000313" key="3">
    <source>
        <dbReference type="Proteomes" id="UP000324222"/>
    </source>
</evidence>
<reference evidence="2 3" key="1">
    <citation type="submission" date="2019-05" db="EMBL/GenBank/DDBJ databases">
        <title>Another draft genome of Portunus trituberculatus and its Hox gene families provides insights of decapod evolution.</title>
        <authorList>
            <person name="Jeong J.-H."/>
            <person name="Song I."/>
            <person name="Kim S."/>
            <person name="Choi T."/>
            <person name="Kim D."/>
            <person name="Ryu S."/>
            <person name="Kim W."/>
        </authorList>
    </citation>
    <scope>NUCLEOTIDE SEQUENCE [LARGE SCALE GENOMIC DNA]</scope>
    <source>
        <tissue evidence="2">Muscle</tissue>
    </source>
</reference>
<accession>A0A5B7GV02</accession>
<dbReference type="EMBL" id="VSRR010018553">
    <property type="protein sequence ID" value="MPC61446.1"/>
    <property type="molecule type" value="Genomic_DNA"/>
</dbReference>
<comment type="caution">
    <text evidence="2">The sequence shown here is derived from an EMBL/GenBank/DDBJ whole genome shotgun (WGS) entry which is preliminary data.</text>
</comment>
<sequence>MDPPSSGVTNVANPGRSSRRDSVGNGAMANGVAGSSCDSEDAEEVEGGGGGGGVRAGVNVLAGVGSVGSVGSLNVASADPNNKEDSAAASTDDADQAKELEELAKLRCQSVATEVVAERYKRRCSDYPGFAFGSSIFSSNTLMKFSIIKNELHNIMNVQLKRVSIYTVMPASGEALLCTSHFTFDIAAHLHHLHHLTIKEVTRHVQKRVTSAHPPPVTHLPTYPRLTQLYI</sequence>
<name>A0A5B7GV02_PORTR</name>
<feature type="region of interest" description="Disordered" evidence="1">
    <location>
        <begin position="75"/>
        <end position="94"/>
    </location>
</feature>
<dbReference type="OrthoDB" id="128924at2759"/>
<protein>
    <submittedName>
        <fullName evidence="2">Uncharacterized protein</fullName>
    </submittedName>
</protein>
<keyword evidence="3" id="KW-1185">Reference proteome</keyword>
<feature type="compositionally biased region" description="Low complexity" evidence="1">
    <location>
        <begin position="23"/>
        <end position="36"/>
    </location>
</feature>
<proteinExistence type="predicted"/>